<evidence type="ECO:0000313" key="2">
    <source>
        <dbReference type="Proteomes" id="UP000198607"/>
    </source>
</evidence>
<dbReference type="OrthoDB" id="344992at2"/>
<accession>A0A1G8C2J4</accession>
<name>A0A1G8C2J4_9RHOO</name>
<dbReference type="RefSeq" id="WP_091936442.1">
    <property type="nucleotide sequence ID" value="NZ_FNCY01000005.1"/>
</dbReference>
<keyword evidence="2" id="KW-1185">Reference proteome</keyword>
<dbReference type="EMBL" id="FNCY01000005">
    <property type="protein sequence ID" value="SDH39573.1"/>
    <property type="molecule type" value="Genomic_DNA"/>
</dbReference>
<evidence type="ECO:0008006" key="3">
    <source>
        <dbReference type="Google" id="ProtNLM"/>
    </source>
</evidence>
<dbReference type="SUPFAM" id="SSF56059">
    <property type="entry name" value="Glutathione synthetase ATP-binding domain-like"/>
    <property type="match status" value="1"/>
</dbReference>
<sequence>MIDSPCESASAETVSEDWQQAQQFNEHCDCVALDRPRLRRALEMEGLTPSVLRQTHPHLFSDARVYVAHSQLDFMARLAETVERIVALPAWQERVLAYAPESARHVPQAAGVFLGYDFHLCGGQPRLIEINTNAGGGMLNAKLLGAQRSDCAHAASSLQSRASVEAAFVAMFREEWRLARGERPLRRIAIVDTAPEAQFLAPEFELFRRLFEANGIAAEIVDPSALRWEDGVLRCGEAVVDLVYNRLTDFSLDEPAHAALREAWLADAVVLTPHPRAHACYADKRNLIALSDDAWLQAIGVGEDDRARLRDGVPATRLVTAENADSFWAARRQWFFKPAGGYGGKAAYRGDKVTRRVFDMVAQGGYIAQALVPPSERRLWIEGTPRHLKLDVRNFVYRGRVQLVSARLYQGQTTNFRTHGGGFAAVQAV</sequence>
<protein>
    <recommendedName>
        <fullName evidence="3">Circularly permuted type 2 ATP-grasp protein</fullName>
    </recommendedName>
</protein>
<proteinExistence type="predicted"/>
<dbReference type="STRING" id="83767.SAMN05660652_01658"/>
<reference evidence="1 2" key="1">
    <citation type="submission" date="2016-10" db="EMBL/GenBank/DDBJ databases">
        <authorList>
            <person name="de Groot N.N."/>
        </authorList>
    </citation>
    <scope>NUCLEOTIDE SEQUENCE [LARGE SCALE GENOMIC DNA]</scope>
    <source>
        <strain evidence="1 2">DSM 5885</strain>
    </source>
</reference>
<dbReference type="Proteomes" id="UP000198607">
    <property type="component" value="Unassembled WGS sequence"/>
</dbReference>
<organism evidence="1 2">
    <name type="scientific">Propionivibrio dicarboxylicus</name>
    <dbReference type="NCBI Taxonomy" id="83767"/>
    <lineage>
        <taxon>Bacteria</taxon>
        <taxon>Pseudomonadati</taxon>
        <taxon>Pseudomonadota</taxon>
        <taxon>Betaproteobacteria</taxon>
        <taxon>Rhodocyclales</taxon>
        <taxon>Rhodocyclaceae</taxon>
        <taxon>Propionivibrio</taxon>
    </lineage>
</organism>
<gene>
    <name evidence="1" type="ORF">SAMN05660652_01658</name>
</gene>
<dbReference type="AlphaFoldDB" id="A0A1G8C2J4"/>
<evidence type="ECO:0000313" key="1">
    <source>
        <dbReference type="EMBL" id="SDH39573.1"/>
    </source>
</evidence>